<reference evidence="7 8" key="1">
    <citation type="submission" date="2014-04" db="EMBL/GenBank/DDBJ databases">
        <title>Genome assembly of Hyalangium minutum DSM 14724.</title>
        <authorList>
            <person name="Sharma G."/>
            <person name="Subramanian S."/>
        </authorList>
    </citation>
    <scope>NUCLEOTIDE SEQUENCE [LARGE SCALE GENOMIC DNA]</scope>
    <source>
        <strain evidence="7 8">DSM 14724</strain>
    </source>
</reference>
<feature type="transmembrane region" description="Helical" evidence="5">
    <location>
        <begin position="142"/>
        <end position="171"/>
    </location>
</feature>
<dbReference type="EMBL" id="JMCB01000009">
    <property type="protein sequence ID" value="KFE66764.1"/>
    <property type="molecule type" value="Genomic_DNA"/>
</dbReference>
<keyword evidence="2 5" id="KW-0812">Transmembrane</keyword>
<evidence type="ECO:0000313" key="7">
    <source>
        <dbReference type="EMBL" id="KFE66764.1"/>
    </source>
</evidence>
<dbReference type="STRING" id="394096.DB31_8978"/>
<evidence type="ECO:0000256" key="5">
    <source>
        <dbReference type="SAM" id="Phobius"/>
    </source>
</evidence>
<feature type="transmembrane region" description="Helical" evidence="5">
    <location>
        <begin position="234"/>
        <end position="261"/>
    </location>
</feature>
<evidence type="ECO:0000259" key="6">
    <source>
        <dbReference type="Pfam" id="PF04893"/>
    </source>
</evidence>
<proteinExistence type="predicted"/>
<dbReference type="InterPro" id="IPR006977">
    <property type="entry name" value="Yip1_dom"/>
</dbReference>
<evidence type="ECO:0000256" key="2">
    <source>
        <dbReference type="ARBA" id="ARBA00022692"/>
    </source>
</evidence>
<feature type="transmembrane region" description="Helical" evidence="5">
    <location>
        <begin position="102"/>
        <end position="130"/>
    </location>
</feature>
<keyword evidence="7" id="KW-0449">Lipoprotein</keyword>
<feature type="domain" description="Yip1" evidence="6">
    <location>
        <begin position="79"/>
        <end position="249"/>
    </location>
</feature>
<protein>
    <submittedName>
        <fullName evidence="7">Putative lipoprotein</fullName>
    </submittedName>
</protein>
<dbReference type="RefSeq" id="WP_052420199.1">
    <property type="nucleotide sequence ID" value="NZ_JMCB01000009.1"/>
</dbReference>
<dbReference type="GO" id="GO:0016020">
    <property type="term" value="C:membrane"/>
    <property type="evidence" value="ECO:0007669"/>
    <property type="project" value="UniProtKB-SubCell"/>
</dbReference>
<comment type="caution">
    <text evidence="7">The sequence shown here is derived from an EMBL/GenBank/DDBJ whole genome shotgun (WGS) entry which is preliminary data.</text>
</comment>
<evidence type="ECO:0000313" key="8">
    <source>
        <dbReference type="Proteomes" id="UP000028725"/>
    </source>
</evidence>
<name>A0A085WGF1_9BACT</name>
<evidence type="ECO:0000256" key="4">
    <source>
        <dbReference type="ARBA" id="ARBA00023136"/>
    </source>
</evidence>
<evidence type="ECO:0000256" key="1">
    <source>
        <dbReference type="ARBA" id="ARBA00004141"/>
    </source>
</evidence>
<keyword evidence="4 5" id="KW-0472">Membrane</keyword>
<dbReference type="Proteomes" id="UP000028725">
    <property type="component" value="Unassembled WGS sequence"/>
</dbReference>
<accession>A0A085WGF1</accession>
<feature type="transmembrane region" description="Helical" evidence="5">
    <location>
        <begin position="191"/>
        <end position="222"/>
    </location>
</feature>
<comment type="subcellular location">
    <subcellularLocation>
        <location evidence="1">Membrane</location>
        <topology evidence="1">Multi-pass membrane protein</topology>
    </subcellularLocation>
</comment>
<keyword evidence="8" id="KW-1185">Reference proteome</keyword>
<keyword evidence="3 5" id="KW-1133">Transmembrane helix</keyword>
<dbReference type="AlphaFoldDB" id="A0A085WGF1"/>
<organism evidence="7 8">
    <name type="scientific">Hyalangium minutum</name>
    <dbReference type="NCBI Taxonomy" id="394096"/>
    <lineage>
        <taxon>Bacteria</taxon>
        <taxon>Pseudomonadati</taxon>
        <taxon>Myxococcota</taxon>
        <taxon>Myxococcia</taxon>
        <taxon>Myxococcales</taxon>
        <taxon>Cystobacterineae</taxon>
        <taxon>Archangiaceae</taxon>
        <taxon>Hyalangium</taxon>
    </lineage>
</organism>
<dbReference type="Pfam" id="PF04893">
    <property type="entry name" value="Yip1"/>
    <property type="match status" value="1"/>
</dbReference>
<gene>
    <name evidence="7" type="ORF">DB31_8978</name>
</gene>
<dbReference type="OrthoDB" id="189783at2"/>
<evidence type="ECO:0000256" key="3">
    <source>
        <dbReference type="ARBA" id="ARBA00022989"/>
    </source>
</evidence>
<sequence length="268" mass="28070">MSEWAGPSVPACALHPDRTAVAPCSRCGTFSCEECLQQTPVGQAPLCAACMERLSISQLPWDHREDLGWARAWFKSLGAVLLRPGVTFATAKPEGDLGGSLLFAFLAWLTALVPTFVVFALAGALIPSLIGDTGTKPEIRAILLSSFGVAILIVLLLALFGTFFTFIGAAIEHVTLLLLGKPRGFETTLRAASLSLAPFVLGLIPICGMYVAPIWAIIAKVFAFMGLHRTSAGIAVVGALAVPAFFLLIGCALSGVAWVVAMTAGATQ</sequence>